<feature type="region of interest" description="Disordered" evidence="1">
    <location>
        <begin position="453"/>
        <end position="486"/>
    </location>
</feature>
<dbReference type="PANTHER" id="PTHR33167:SF4">
    <property type="entry name" value="TRANSCRIPTION FACTOR, PUTATIVE (DUF863)-RELATED"/>
    <property type="match status" value="1"/>
</dbReference>
<reference evidence="2" key="2">
    <citation type="submission" date="2022-03" db="EMBL/GenBank/DDBJ databases">
        <title>Draft title - Genomic analysis of global carrot germplasm unveils the trajectory of domestication and the origin of high carotenoid orange carrot.</title>
        <authorList>
            <person name="Iorizzo M."/>
            <person name="Ellison S."/>
            <person name="Senalik D."/>
            <person name="Macko-Podgorni A."/>
            <person name="Grzebelus D."/>
            <person name="Bostan H."/>
            <person name="Rolling W."/>
            <person name="Curaba J."/>
            <person name="Simon P."/>
        </authorList>
    </citation>
    <scope>NUCLEOTIDE SEQUENCE</scope>
    <source>
        <tissue evidence="2">Leaf</tissue>
    </source>
</reference>
<evidence type="ECO:0000256" key="1">
    <source>
        <dbReference type="SAM" id="MobiDB-lite"/>
    </source>
</evidence>
<keyword evidence="3" id="KW-1185">Reference proteome</keyword>
<dbReference type="Gramene" id="KZM83411">
    <property type="protein sequence ID" value="KZM83411"/>
    <property type="gene ID" value="DCAR_030980"/>
</dbReference>
<evidence type="ECO:0000313" key="3">
    <source>
        <dbReference type="Proteomes" id="UP000077755"/>
    </source>
</evidence>
<proteinExistence type="predicted"/>
<feature type="region of interest" description="Disordered" evidence="1">
    <location>
        <begin position="1020"/>
        <end position="1043"/>
    </location>
</feature>
<feature type="compositionally biased region" description="Polar residues" evidence="1">
    <location>
        <begin position="406"/>
        <end position="419"/>
    </location>
</feature>
<feature type="region of interest" description="Disordered" evidence="1">
    <location>
        <begin position="225"/>
        <end position="251"/>
    </location>
</feature>
<evidence type="ECO:0000313" key="2">
    <source>
        <dbReference type="EMBL" id="WOH16391.1"/>
    </source>
</evidence>
<dbReference type="OMA" id="QMSMKGV"/>
<dbReference type="Proteomes" id="UP000077755">
    <property type="component" value="Chromosome 9"/>
</dbReference>
<protein>
    <submittedName>
        <fullName evidence="2">Uncharacterized protein</fullName>
    </submittedName>
</protein>
<dbReference type="KEGG" id="dcr:108202516"/>
<name>A0A175YJT3_DAUCS</name>
<gene>
    <name evidence="2" type="ORF">DCAR_0935944</name>
</gene>
<feature type="compositionally biased region" description="Polar residues" evidence="1">
    <location>
        <begin position="1032"/>
        <end position="1043"/>
    </location>
</feature>
<feature type="region of interest" description="Disordered" evidence="1">
    <location>
        <begin position="396"/>
        <end position="419"/>
    </location>
</feature>
<feature type="compositionally biased region" description="Polar residues" evidence="1">
    <location>
        <begin position="471"/>
        <end position="486"/>
    </location>
</feature>
<dbReference type="AlphaFoldDB" id="A0A175YJT3"/>
<reference evidence="2" key="1">
    <citation type="journal article" date="2016" name="Nat. Genet.">
        <title>A high-quality carrot genome assembly provides new insights into carotenoid accumulation and asterid genome evolution.</title>
        <authorList>
            <person name="Iorizzo M."/>
            <person name="Ellison S."/>
            <person name="Senalik D."/>
            <person name="Zeng P."/>
            <person name="Satapoomin P."/>
            <person name="Huang J."/>
            <person name="Bowman M."/>
            <person name="Iovene M."/>
            <person name="Sanseverino W."/>
            <person name="Cavagnaro P."/>
            <person name="Yildiz M."/>
            <person name="Macko-Podgorni A."/>
            <person name="Moranska E."/>
            <person name="Grzebelus E."/>
            <person name="Grzebelus D."/>
            <person name="Ashrafi H."/>
            <person name="Zheng Z."/>
            <person name="Cheng S."/>
            <person name="Spooner D."/>
            <person name="Van Deynze A."/>
            <person name="Simon P."/>
        </authorList>
    </citation>
    <scope>NUCLEOTIDE SEQUENCE</scope>
    <source>
        <tissue evidence="2">Leaf</tissue>
    </source>
</reference>
<accession>A0A175YJT3</accession>
<dbReference type="PANTHER" id="PTHR33167">
    <property type="entry name" value="TRANSCRIPTION FACTOR, PUTATIVE (DUF863)-RELATED"/>
    <property type="match status" value="1"/>
</dbReference>
<dbReference type="OrthoDB" id="630817at2759"/>
<dbReference type="InterPro" id="IPR008581">
    <property type="entry name" value="DUF863_pln"/>
</dbReference>
<feature type="compositionally biased region" description="Polar residues" evidence="1">
    <location>
        <begin position="453"/>
        <end position="463"/>
    </location>
</feature>
<sequence>MGTKVHCESYTPGYYSIRDMNEDLSTSIWSPFHGDKNLLNGHYCEGFMQRTVRDRYPENEKDVLKVKMIEHDTVFKNQVYELHRIYRVQREMMEEARRKELYNHHRSVETSLSSSILPSQRPFDEVRNWQTPSFPLAKPSCARPSILGSEVIELPSSCMKLKGHNSEADLVPYRNKCDQKDLVCLDSRSLKVKKSLFNHQISADKYATEREEHFQDIEMSSARIYPTSSDHRLSQGNSTGKYTGGGKTNDLGDTLSDLSPKIPMLADLNEPVQVEGNNLPEIVDVSGRSASYGDIKGLNFTAKSKSQFIDLSRDLSHNSKGGRSNGNFVDLSETNKGTRRGWLSCMYEAGNRGADANFVPTFYQSEQLPTPSPQMPFMPGQPNLHQGILPTDHAKEETRTERNLSYELSNRSCGRSNYNPSESVVTSHISKSHQWHNSSNVANSWSHSVTSWEKPKSISTEKVTSPYARPSKTSNGDINGSSRLNPSLGSKLPMQNEMCLGSSLVSTGLSTKASSFGYASLKCNEIDAVPSKHLTGHGLKNVLRESDIKNLKPVKGLDLNAVLPIESSDEETLPQSNEILDGKRKYRDPNPDLPWLRGKPMCNVVSTITRNKLDSGLPEASYNQLLKDETVKDSNSLPIAASNSCHVRVDRGSASAAVNNGKLLGFPVFGNFCTLKNDSASVQSSCNNVSTKTKGNYRGFDINVACNLVDEEFNKQIGEEAILSEKGNDTKVNNFRNIDLNSCVSEDEDILVSSHASTSGKVKIAFEIDLEAPAVQNTADALFPVEEQKLPEGSLQSKLHKTEQQKDQAVKYAAETIVAISSYSRDPHIECTKLDRSELPDSLTWFADVISSSAEELERKLCKDYEGRNCREIEAPRELDDYEVMTLQLTETREEDYMPEPFVPEIPNLEVGATSVPSRTRKGPARRGRIRKDFQRDVLPGLVSLSRHEVTEDLQTFGGLMRATGHQWNGGTTRRNGTRGRRRCIVDPSPSVVVAPVCNPLLPNFNGIEARVEDVSLTGWGKTTRRPRRQRSAATNNPAVAMT</sequence>
<dbReference type="EMBL" id="CP093351">
    <property type="protein sequence ID" value="WOH16391.1"/>
    <property type="molecule type" value="Genomic_DNA"/>
</dbReference>
<dbReference type="Pfam" id="PF05904">
    <property type="entry name" value="DUF863"/>
    <property type="match status" value="1"/>
</dbReference>
<organism evidence="2 3">
    <name type="scientific">Daucus carota subsp. sativus</name>
    <name type="common">Carrot</name>
    <dbReference type="NCBI Taxonomy" id="79200"/>
    <lineage>
        <taxon>Eukaryota</taxon>
        <taxon>Viridiplantae</taxon>
        <taxon>Streptophyta</taxon>
        <taxon>Embryophyta</taxon>
        <taxon>Tracheophyta</taxon>
        <taxon>Spermatophyta</taxon>
        <taxon>Magnoliopsida</taxon>
        <taxon>eudicotyledons</taxon>
        <taxon>Gunneridae</taxon>
        <taxon>Pentapetalae</taxon>
        <taxon>asterids</taxon>
        <taxon>campanulids</taxon>
        <taxon>Apiales</taxon>
        <taxon>Apiaceae</taxon>
        <taxon>Apioideae</taxon>
        <taxon>Scandiceae</taxon>
        <taxon>Daucinae</taxon>
        <taxon>Daucus</taxon>
        <taxon>Daucus sect. Daucus</taxon>
    </lineage>
</organism>